<dbReference type="EMBL" id="LCWV01000002">
    <property type="protein sequence ID" value="PWI75997.1"/>
    <property type="molecule type" value="Genomic_DNA"/>
</dbReference>
<dbReference type="AlphaFoldDB" id="A0A2U3ENB4"/>
<reference evidence="2 3" key="1">
    <citation type="journal article" date="2016" name="Front. Microbiol.">
        <title>Genome and transcriptome sequences reveal the specific parasitism of the nematophagous Purpureocillium lilacinum 36-1.</title>
        <authorList>
            <person name="Xie J."/>
            <person name="Li S."/>
            <person name="Mo C."/>
            <person name="Xiao X."/>
            <person name="Peng D."/>
            <person name="Wang G."/>
            <person name="Xiao Y."/>
        </authorList>
    </citation>
    <scope>NUCLEOTIDE SEQUENCE [LARGE SCALE GENOMIC DNA]</scope>
    <source>
        <strain evidence="2 3">36-1</strain>
    </source>
</reference>
<feature type="compositionally biased region" description="Basic residues" evidence="1">
    <location>
        <begin position="30"/>
        <end position="39"/>
    </location>
</feature>
<feature type="region of interest" description="Disordered" evidence="1">
    <location>
        <begin position="1"/>
        <end position="57"/>
    </location>
</feature>
<accession>A0A2U3ENB4</accession>
<gene>
    <name evidence="2" type="ORF">PCL_06655</name>
</gene>
<sequence length="313" mass="34110">MNLARVAEEKREGEKERRSWGPSISDGRVGRTRRRRRFKPGWCHGSDDAPSPGLNQAQTADSRATHMEGLRDTWVCPVGIGLPTWKYPDGDLPSKGGSTAFATLLPPPLNHARGFHMVRRSKKGAADESSVTFHDFASRLMSGANQGTVMRTHKPDSNVAPHENGHGLRSPRASESFPPRLVQRSSHIWCDEPEALGEGALAPPVAYPPPISMDDVQGPPFIGALRAVEVPTPGISRISRGLRGSSRRVPRSTLRSVLTRASPKKGVDACSPDVATDTTCPIRHEWESLARLDTALKDAQCSRSLLMRENVGT</sequence>
<evidence type="ECO:0000256" key="1">
    <source>
        <dbReference type="SAM" id="MobiDB-lite"/>
    </source>
</evidence>
<evidence type="ECO:0000313" key="3">
    <source>
        <dbReference type="Proteomes" id="UP000245956"/>
    </source>
</evidence>
<feature type="region of interest" description="Disordered" evidence="1">
    <location>
        <begin position="154"/>
        <end position="178"/>
    </location>
</feature>
<proteinExistence type="predicted"/>
<comment type="caution">
    <text evidence="2">The sequence shown here is derived from an EMBL/GenBank/DDBJ whole genome shotgun (WGS) entry which is preliminary data.</text>
</comment>
<feature type="compositionally biased region" description="Basic and acidic residues" evidence="1">
    <location>
        <begin position="1"/>
        <end position="19"/>
    </location>
</feature>
<dbReference type="Proteomes" id="UP000245956">
    <property type="component" value="Unassembled WGS sequence"/>
</dbReference>
<name>A0A2U3ENB4_PURLI</name>
<organism evidence="2 3">
    <name type="scientific">Purpureocillium lilacinum</name>
    <name type="common">Paecilomyces lilacinus</name>
    <dbReference type="NCBI Taxonomy" id="33203"/>
    <lineage>
        <taxon>Eukaryota</taxon>
        <taxon>Fungi</taxon>
        <taxon>Dikarya</taxon>
        <taxon>Ascomycota</taxon>
        <taxon>Pezizomycotina</taxon>
        <taxon>Sordariomycetes</taxon>
        <taxon>Hypocreomycetidae</taxon>
        <taxon>Hypocreales</taxon>
        <taxon>Ophiocordycipitaceae</taxon>
        <taxon>Purpureocillium</taxon>
    </lineage>
</organism>
<evidence type="ECO:0000313" key="2">
    <source>
        <dbReference type="EMBL" id="PWI75997.1"/>
    </source>
</evidence>
<protein>
    <submittedName>
        <fullName evidence="2">Uncharacterized protein</fullName>
    </submittedName>
</protein>